<dbReference type="InterPro" id="IPR001791">
    <property type="entry name" value="Laminin_G"/>
</dbReference>
<organism evidence="8 9">
    <name type="scientific">Angustibacter luteus</name>
    <dbReference type="NCBI Taxonomy" id="658456"/>
    <lineage>
        <taxon>Bacteria</taxon>
        <taxon>Bacillati</taxon>
        <taxon>Actinomycetota</taxon>
        <taxon>Actinomycetes</taxon>
        <taxon>Kineosporiales</taxon>
        <taxon>Kineosporiaceae</taxon>
    </lineage>
</organism>
<dbReference type="InterPro" id="IPR000601">
    <property type="entry name" value="PKD_dom"/>
</dbReference>
<gene>
    <name evidence="8" type="ORF">ACFQDO_05005</name>
</gene>
<comment type="caution">
    <text evidence="8">The sequence shown here is derived from an EMBL/GenBank/DDBJ whole genome shotgun (WGS) entry which is preliminary data.</text>
</comment>
<dbReference type="RefSeq" id="WP_345717972.1">
    <property type="nucleotide sequence ID" value="NZ_BAABFP010000008.1"/>
</dbReference>
<keyword evidence="5" id="KW-0472">Membrane</keyword>
<evidence type="ECO:0000256" key="4">
    <source>
        <dbReference type="ARBA" id="ARBA00022989"/>
    </source>
</evidence>
<name>A0ABW1JBM2_9ACTN</name>
<dbReference type="EMBL" id="JBHSRD010000003">
    <property type="protein sequence ID" value="MFC6006485.1"/>
    <property type="molecule type" value="Genomic_DNA"/>
</dbReference>
<dbReference type="Pfam" id="PF12768">
    <property type="entry name" value="Rax2"/>
    <property type="match status" value="1"/>
</dbReference>
<evidence type="ECO:0000256" key="3">
    <source>
        <dbReference type="ARBA" id="ARBA00022737"/>
    </source>
</evidence>
<proteinExistence type="predicted"/>
<protein>
    <submittedName>
        <fullName evidence="8">PKD domain-containing protein</fullName>
    </submittedName>
</protein>
<dbReference type="Pfam" id="PF18911">
    <property type="entry name" value="PKD_4"/>
    <property type="match status" value="4"/>
</dbReference>
<reference evidence="9" key="1">
    <citation type="journal article" date="2019" name="Int. J. Syst. Evol. Microbiol.">
        <title>The Global Catalogue of Microorganisms (GCM) 10K type strain sequencing project: providing services to taxonomists for standard genome sequencing and annotation.</title>
        <authorList>
            <consortium name="The Broad Institute Genomics Platform"/>
            <consortium name="The Broad Institute Genome Sequencing Center for Infectious Disease"/>
            <person name="Wu L."/>
            <person name="Ma J."/>
        </authorList>
    </citation>
    <scope>NUCLEOTIDE SEQUENCE [LARGE SCALE GENOMIC DNA]</scope>
    <source>
        <strain evidence="9">KACC 14249</strain>
    </source>
</reference>
<dbReference type="Proteomes" id="UP001596189">
    <property type="component" value="Unassembled WGS sequence"/>
</dbReference>
<evidence type="ECO:0000256" key="5">
    <source>
        <dbReference type="ARBA" id="ARBA00023136"/>
    </source>
</evidence>
<dbReference type="InterPro" id="IPR013783">
    <property type="entry name" value="Ig-like_fold"/>
</dbReference>
<feature type="signal peptide" evidence="6">
    <location>
        <begin position="1"/>
        <end position="36"/>
    </location>
</feature>
<evidence type="ECO:0000256" key="6">
    <source>
        <dbReference type="SAM" id="SignalP"/>
    </source>
</evidence>
<dbReference type="CDD" id="cd00146">
    <property type="entry name" value="PKD"/>
    <property type="match status" value="4"/>
</dbReference>
<feature type="domain" description="PKD" evidence="7">
    <location>
        <begin position="1011"/>
        <end position="1097"/>
    </location>
</feature>
<dbReference type="InterPro" id="IPR035986">
    <property type="entry name" value="PKD_dom_sf"/>
</dbReference>
<dbReference type="Gene3D" id="2.60.40.10">
    <property type="entry name" value="Immunoglobulins"/>
    <property type="match status" value="4"/>
</dbReference>
<evidence type="ECO:0000313" key="8">
    <source>
        <dbReference type="EMBL" id="MFC6006485.1"/>
    </source>
</evidence>
<keyword evidence="3" id="KW-0677">Repeat</keyword>
<dbReference type="Pfam" id="PF13385">
    <property type="entry name" value="Laminin_G_3"/>
    <property type="match status" value="2"/>
</dbReference>
<dbReference type="PANTHER" id="PTHR46730:SF4">
    <property type="entry name" value="POLYCYSTIC KIDNEY DISEASE PROTEIN 1-LIKE 1"/>
    <property type="match status" value="1"/>
</dbReference>
<dbReference type="InterPro" id="IPR011047">
    <property type="entry name" value="Quinoprotein_ADH-like_sf"/>
</dbReference>
<keyword evidence="4" id="KW-1133">Transmembrane helix</keyword>
<evidence type="ECO:0000313" key="9">
    <source>
        <dbReference type="Proteomes" id="UP001596189"/>
    </source>
</evidence>
<evidence type="ECO:0000259" key="7">
    <source>
        <dbReference type="PROSITE" id="PS50093"/>
    </source>
</evidence>
<dbReference type="PROSITE" id="PS50093">
    <property type="entry name" value="PKD"/>
    <property type="match status" value="4"/>
</dbReference>
<dbReference type="SMART" id="SM00089">
    <property type="entry name" value="PKD"/>
    <property type="match status" value="4"/>
</dbReference>
<dbReference type="CDD" id="cd00110">
    <property type="entry name" value="LamG"/>
    <property type="match status" value="1"/>
</dbReference>
<comment type="subcellular location">
    <subcellularLocation>
        <location evidence="1">Membrane</location>
        <topology evidence="1">Multi-pass membrane protein</topology>
    </subcellularLocation>
</comment>
<evidence type="ECO:0000256" key="2">
    <source>
        <dbReference type="ARBA" id="ARBA00022692"/>
    </source>
</evidence>
<keyword evidence="6" id="KW-0732">Signal</keyword>
<feature type="domain" description="PKD" evidence="7">
    <location>
        <begin position="1266"/>
        <end position="1354"/>
    </location>
</feature>
<feature type="chain" id="PRO_5047343436" evidence="6">
    <location>
        <begin position="37"/>
        <end position="1566"/>
    </location>
</feature>
<dbReference type="InterPro" id="IPR024982">
    <property type="entry name" value="Rax2-like_C"/>
</dbReference>
<feature type="domain" description="PKD" evidence="7">
    <location>
        <begin position="1180"/>
        <end position="1268"/>
    </location>
</feature>
<dbReference type="InterPro" id="IPR013320">
    <property type="entry name" value="ConA-like_dom_sf"/>
</dbReference>
<dbReference type="SUPFAM" id="SSF49899">
    <property type="entry name" value="Concanavalin A-like lectins/glucanases"/>
    <property type="match status" value="2"/>
</dbReference>
<sequence>MSSAIARAAKTFTLATVAAVLAVTALVALPAGAAHADTTPPAGTVPTVSADALPTVQVNGVVWSQVIVGNTVYAGGSFTSARPAGSPAGTNETPRNNLLAYNLQTGALITSFAPNLNRQVLTVAASPDGSRIYVGGDFTTANGVNRYRIAAYSTATGALITTFNPGTDYKVRTLVATNTTVYAGGGFSSAGAPRSRLAAFRASDGAVTSWAPVADKDVMSMVLTPAGDGMVLAGNFGNMNGQQARGSAKVDLNTGASMPWAMNATVQNWGTDAAMLSLTTDGQQIFGSGYVYGSNGNLEGIVAADPTTGAINWIDDCHGDTYWVWAGADAVYGVGHSHYCGNIGQFPQTTPWSFQRAMAFTKDAKTTVTNDPYGYYNWAGYPAPDLLRWWPTLDAGSFTGQTQAAWTVTGNSDYVVMGGEFPRVNGVAQQGIVRFAKRSIAPNVQGPVVKGAALNPNAVSLSSGSVRVAWPANWDRDNEELSYDLVRDNDTAHPIYTGKQKSTFWLRPPMGFIDRGLVNGSTHRYRLVVTDPLGNTATSENVTVVVNGGAASAYADGVLADGASQYWRLGESSATTAYNSAGFDDLTLGAGVTRGAAGGTGDADKASTFNGTDTAFGVNSQPVTAPDTFSAEAWFKTTTTSGGKILGFGGSTTGLSGNYDRHVYMTNDGKLTFGTWLGFPAIVTSAQSYNDGQWHHVVGTLGSAGEFLYVDGKRVGANGGIHSGQPYDGYWRIGGDNIGGWPGDKSSNGFQGDIDDVAIYPSQLTFAQVRSHYSLSGRTLPGTRPADTYGQAVYDAEPDLYWRLGDAAGTAVDSTPNGQDGAYTGGVTQGGPSAVTGGPTGSATFDGSTGGVYSSQQANNPQTFTEELWFRTGTHVGGKLIGFGNTQAGYSSGYDRHVYMEDDGRLTFGTWLGFTNTVSSPLAYNDNSWHHMVAEGSSSGLKLYVDGGLVASNSTGGAQDYAGYWRIGGDSDWGGTSAYFNGDLDEVAVYSSLLTDAQVSQHYSLGKGIVPNQSPTAAFGSTTTDLKVDFDATGSHDPDGTIAGYAWDFGDGAHDTGATPSHTYADPGTHQVVLTVTDNQGATAQVTQAVVTTAPNQAPTAAFTATPTNLSVAFDGSTSHDGDGSVVSYAWNFGDGATDTGITTSHTYTDPGTYVVKLTVADDDGATNLTQQSVVVTAPANVNPVAAFTVTKSNLHVAVNATTSHDPDGSISSYEWSFGDGSTDTGVTSAHDYAAGDTYVVTLKVTDNRGGTNTTTQSVTVAPAPANVPPTAAFTATPTDLTASFDASGSADPDGSVVAWSWTFGDSTTGSGKITSHPYSAPGTYPVVLTVTDNQGATATKSGSVTVTAPVVNPFYAQDLFGRTVVNGLGTADKGGPWTLSGGNTNFSVASGQARLKLAKAGSTVTANLDGVSATSTEVVVDVVADSAQTGGGTFIGVTGRKVGANTYAAKVKLLADGRVNLSLVSVVGTTETALRSLTVTGLTNSPSTPLRIRLQVFGTTPTTVRAKIWPVGGTEPTAWTASATDSSATLQAAGSVGLNAYLSGTSTNVPENVIVDNFAAGPLNP</sequence>
<keyword evidence="2" id="KW-0812">Transmembrane</keyword>
<dbReference type="SUPFAM" id="SSF49299">
    <property type="entry name" value="PKD domain"/>
    <property type="match status" value="4"/>
</dbReference>
<dbReference type="InterPro" id="IPR022409">
    <property type="entry name" value="PKD/Chitinase_dom"/>
</dbReference>
<dbReference type="Gene3D" id="2.60.120.200">
    <property type="match status" value="2"/>
</dbReference>
<feature type="domain" description="PKD" evidence="7">
    <location>
        <begin position="1095"/>
        <end position="1183"/>
    </location>
</feature>
<accession>A0ABW1JBM2</accession>
<dbReference type="SUPFAM" id="SSF50998">
    <property type="entry name" value="Quinoprotein alcohol dehydrogenase-like"/>
    <property type="match status" value="1"/>
</dbReference>
<evidence type="ECO:0000256" key="1">
    <source>
        <dbReference type="ARBA" id="ARBA00004141"/>
    </source>
</evidence>
<keyword evidence="9" id="KW-1185">Reference proteome</keyword>
<dbReference type="PANTHER" id="PTHR46730">
    <property type="entry name" value="POLYCYSTIN-1"/>
    <property type="match status" value="1"/>
</dbReference>